<keyword evidence="1" id="KW-1133">Transmembrane helix</keyword>
<dbReference type="Proteomes" id="UP000002872">
    <property type="component" value="Unassembled WGS sequence"/>
</dbReference>
<keyword evidence="1" id="KW-0472">Membrane</keyword>
<feature type="non-terminal residue" evidence="2">
    <location>
        <position position="89"/>
    </location>
</feature>
<name>I3EFB6_NEMP3</name>
<keyword evidence="1" id="KW-0812">Transmembrane</keyword>
<keyword evidence="3" id="KW-1185">Reference proteome</keyword>
<sequence length="89" mass="9724">MEEYLTGNSTISNITEEIYTTPAPSSNPIDCFLKAVCIIGIVILSLTATIILAIYSDGAWHRVKMCILYAICPERNVSNESNNRANGEA</sequence>
<dbReference type="EMBL" id="GL870880">
    <property type="protein sequence ID" value="EIJ87913.1"/>
    <property type="molecule type" value="Genomic_DNA"/>
</dbReference>
<organism evidence="2 3">
    <name type="scientific">Nematocida parisii (strain ERTm3)</name>
    <name type="common">Nematode killer fungus</name>
    <dbReference type="NCBI Taxonomy" id="935791"/>
    <lineage>
        <taxon>Eukaryota</taxon>
        <taxon>Fungi</taxon>
        <taxon>Fungi incertae sedis</taxon>
        <taxon>Microsporidia</taxon>
        <taxon>Nematocida</taxon>
    </lineage>
</organism>
<dbReference type="InParanoid" id="I3EFB6"/>
<dbReference type="VEuPathDB" id="MicrosporidiaDB:NEQG_01985"/>
<evidence type="ECO:0000256" key="1">
    <source>
        <dbReference type="SAM" id="Phobius"/>
    </source>
</evidence>
<evidence type="ECO:0000313" key="2">
    <source>
        <dbReference type="EMBL" id="EIJ87913.1"/>
    </source>
</evidence>
<accession>I3EFB6</accession>
<gene>
    <name evidence="2" type="ORF">NEQG_01985</name>
</gene>
<feature type="transmembrane region" description="Helical" evidence="1">
    <location>
        <begin position="32"/>
        <end position="55"/>
    </location>
</feature>
<dbReference type="HOGENOM" id="CLU_2474998_0_0_1"/>
<evidence type="ECO:0000313" key="3">
    <source>
        <dbReference type="Proteomes" id="UP000002872"/>
    </source>
</evidence>
<reference evidence="2" key="1">
    <citation type="submission" date="2011-01" db="EMBL/GenBank/DDBJ databases">
        <title>The Genome Sequence of Nematocida parisii strain ERTm3.</title>
        <authorList>
            <consortium name="The Broad Institute Genome Sequencing Platform"/>
            <consortium name="The Broad Institute Genome Sequencing Center for Infectious Disease"/>
            <person name="Cuomo C."/>
            <person name="Troemel E."/>
            <person name="Young S.K."/>
            <person name="Zeng Q."/>
            <person name="Gargeya S."/>
            <person name="Fitzgerald M."/>
            <person name="Haas B."/>
            <person name="Abouelleil A."/>
            <person name="Alvarado L."/>
            <person name="Arachchi H.M."/>
            <person name="Berlin A."/>
            <person name="Chapman S.B."/>
            <person name="Gearin G."/>
            <person name="Goldberg J."/>
            <person name="Griggs A."/>
            <person name="Gujja S."/>
            <person name="Hansen M."/>
            <person name="Heiman D."/>
            <person name="Howarth C."/>
            <person name="Larimer J."/>
            <person name="Lui A."/>
            <person name="MacDonald P.J.P."/>
            <person name="McCowen C."/>
            <person name="Montmayeur A."/>
            <person name="Murphy C."/>
            <person name="Neiman D."/>
            <person name="Pearson M."/>
            <person name="Priest M."/>
            <person name="Roberts A."/>
            <person name="Saif S."/>
            <person name="Shea T."/>
            <person name="Sisk P."/>
            <person name="Stolte C."/>
            <person name="Sykes S."/>
            <person name="Wortman J."/>
            <person name="Nusbaum C."/>
            <person name="Birren B."/>
        </authorList>
    </citation>
    <scope>NUCLEOTIDE SEQUENCE</scope>
    <source>
        <strain evidence="2">ERTm3</strain>
    </source>
</reference>
<dbReference type="AlphaFoldDB" id="I3EFB6"/>
<protein>
    <submittedName>
        <fullName evidence="2">Uncharacterized protein</fullName>
    </submittedName>
</protein>
<proteinExistence type="predicted"/>